<dbReference type="RefSeq" id="XP_025375603.1">
    <property type="nucleotide sequence ID" value="XM_025523653.1"/>
</dbReference>
<dbReference type="Proteomes" id="UP000245768">
    <property type="component" value="Unassembled WGS sequence"/>
</dbReference>
<reference evidence="2 3" key="1">
    <citation type="journal article" date="2018" name="Mol. Biol. Evol.">
        <title>Broad Genomic Sampling Reveals a Smut Pathogenic Ancestry of the Fungal Clade Ustilaginomycotina.</title>
        <authorList>
            <person name="Kijpornyongpan T."/>
            <person name="Mondo S.J."/>
            <person name="Barry K."/>
            <person name="Sandor L."/>
            <person name="Lee J."/>
            <person name="Lipzen A."/>
            <person name="Pangilinan J."/>
            <person name="LaButti K."/>
            <person name="Hainaut M."/>
            <person name="Henrissat B."/>
            <person name="Grigoriev I.V."/>
            <person name="Spatafora J.W."/>
            <person name="Aime M.C."/>
        </authorList>
    </citation>
    <scope>NUCLEOTIDE SEQUENCE [LARGE SCALE GENOMIC DNA]</scope>
    <source>
        <strain evidence="2 3">MCA 4198</strain>
    </source>
</reference>
<feature type="compositionally biased region" description="Basic and acidic residues" evidence="1">
    <location>
        <begin position="36"/>
        <end position="45"/>
    </location>
</feature>
<gene>
    <name evidence="2" type="ORF">FA10DRAFT_280939</name>
</gene>
<dbReference type="AlphaFoldDB" id="A0A316YL03"/>
<keyword evidence="3" id="KW-1185">Reference proteome</keyword>
<organism evidence="2 3">
    <name type="scientific">Acaromyces ingoldii</name>
    <dbReference type="NCBI Taxonomy" id="215250"/>
    <lineage>
        <taxon>Eukaryota</taxon>
        <taxon>Fungi</taxon>
        <taxon>Dikarya</taxon>
        <taxon>Basidiomycota</taxon>
        <taxon>Ustilaginomycotina</taxon>
        <taxon>Exobasidiomycetes</taxon>
        <taxon>Exobasidiales</taxon>
        <taxon>Cryptobasidiaceae</taxon>
        <taxon>Acaromyces</taxon>
    </lineage>
</organism>
<evidence type="ECO:0000313" key="3">
    <source>
        <dbReference type="Proteomes" id="UP000245768"/>
    </source>
</evidence>
<proteinExistence type="predicted"/>
<feature type="compositionally biased region" description="Basic and acidic residues" evidence="1">
    <location>
        <begin position="66"/>
        <end position="77"/>
    </location>
</feature>
<dbReference type="STRING" id="215250.A0A316YL03"/>
<dbReference type="GeneID" id="37045569"/>
<evidence type="ECO:0000256" key="1">
    <source>
        <dbReference type="SAM" id="MobiDB-lite"/>
    </source>
</evidence>
<dbReference type="EMBL" id="KZ819638">
    <property type="protein sequence ID" value="PWN88405.1"/>
    <property type="molecule type" value="Genomic_DNA"/>
</dbReference>
<dbReference type="InterPro" id="IPR012471">
    <property type="entry name" value="DUF1690"/>
</dbReference>
<feature type="region of interest" description="Disordered" evidence="1">
    <location>
        <begin position="1"/>
        <end position="77"/>
    </location>
</feature>
<feature type="compositionally biased region" description="Polar residues" evidence="1">
    <location>
        <begin position="17"/>
        <end position="30"/>
    </location>
</feature>
<feature type="compositionally biased region" description="Low complexity" evidence="1">
    <location>
        <begin position="108"/>
        <end position="121"/>
    </location>
</feature>
<evidence type="ECO:0008006" key="4">
    <source>
        <dbReference type="Google" id="ProtNLM"/>
    </source>
</evidence>
<protein>
    <recommendedName>
        <fullName evidence="4">DUF1690-domain-containing protein</fullName>
    </recommendedName>
</protein>
<sequence length="196" mass="21468">MGAGASKEQPGHKAATASGTENHSQMSTNLLGRIAEPNKGDKPTIRPDSSSSQQPQSPPAPVSLPRQEHLDSSIQSKIRDELSRLKKQEATVRQQIEAALEKESLDRASQSASKGAKGKSSILLRQELDDVRSKIERHTQRKQKVEKAPGVKEARSEVLKCYNENPGRSLECWAQVQNFKDAVARAEKDFVASMAS</sequence>
<name>A0A316YL03_9BASI</name>
<feature type="region of interest" description="Disordered" evidence="1">
    <location>
        <begin position="100"/>
        <end position="122"/>
    </location>
</feature>
<dbReference type="Pfam" id="PF07956">
    <property type="entry name" value="DUF1690"/>
    <property type="match status" value="1"/>
</dbReference>
<evidence type="ECO:0000313" key="2">
    <source>
        <dbReference type="EMBL" id="PWN88405.1"/>
    </source>
</evidence>
<dbReference type="FunCoup" id="A0A316YL03">
    <property type="interactions" value="23"/>
</dbReference>
<dbReference type="OrthoDB" id="5544375at2759"/>
<accession>A0A316YL03</accession>
<dbReference type="InParanoid" id="A0A316YL03"/>